<dbReference type="InterPro" id="IPR036388">
    <property type="entry name" value="WH-like_DNA-bd_sf"/>
</dbReference>
<protein>
    <submittedName>
        <fullName evidence="6">GntR family transcriptional regulator</fullName>
    </submittedName>
</protein>
<dbReference type="Gene3D" id="1.10.10.10">
    <property type="entry name" value="Winged helix-like DNA-binding domain superfamily/Winged helix DNA-binding domain"/>
    <property type="match status" value="1"/>
</dbReference>
<dbReference type="InterPro" id="IPR000524">
    <property type="entry name" value="Tscrpt_reg_HTH_GntR"/>
</dbReference>
<dbReference type="Pfam" id="PF07702">
    <property type="entry name" value="UTRA"/>
    <property type="match status" value="1"/>
</dbReference>
<evidence type="ECO:0000256" key="2">
    <source>
        <dbReference type="ARBA" id="ARBA00023125"/>
    </source>
</evidence>
<dbReference type="GO" id="GO:0045892">
    <property type="term" value="P:negative regulation of DNA-templated transcription"/>
    <property type="evidence" value="ECO:0007669"/>
    <property type="project" value="TreeGrafter"/>
</dbReference>
<dbReference type="SUPFAM" id="SSF64288">
    <property type="entry name" value="Chorismate lyase-like"/>
    <property type="match status" value="1"/>
</dbReference>
<dbReference type="InterPro" id="IPR050679">
    <property type="entry name" value="Bact_HTH_transcr_reg"/>
</dbReference>
<dbReference type="GO" id="GO:0003700">
    <property type="term" value="F:DNA-binding transcription factor activity"/>
    <property type="evidence" value="ECO:0007669"/>
    <property type="project" value="InterPro"/>
</dbReference>
<keyword evidence="2" id="KW-0238">DNA-binding</keyword>
<dbReference type="CDD" id="cd07377">
    <property type="entry name" value="WHTH_GntR"/>
    <property type="match status" value="1"/>
</dbReference>
<dbReference type="InterPro" id="IPR011663">
    <property type="entry name" value="UTRA"/>
</dbReference>
<gene>
    <name evidence="6" type="ORF">FKG95_21230</name>
</gene>
<keyword evidence="7" id="KW-1185">Reference proteome</keyword>
<feature type="compositionally biased region" description="Polar residues" evidence="4">
    <location>
        <begin position="14"/>
        <end position="31"/>
    </location>
</feature>
<dbReference type="InterPro" id="IPR028978">
    <property type="entry name" value="Chorismate_lyase_/UTRA_dom_sf"/>
</dbReference>
<dbReference type="SUPFAM" id="SSF46785">
    <property type="entry name" value="Winged helix' DNA-binding domain"/>
    <property type="match status" value="1"/>
</dbReference>
<evidence type="ECO:0000313" key="6">
    <source>
        <dbReference type="EMBL" id="TQV76167.1"/>
    </source>
</evidence>
<dbReference type="Pfam" id="PF00392">
    <property type="entry name" value="GntR"/>
    <property type="match status" value="1"/>
</dbReference>
<dbReference type="OrthoDB" id="7334968at2"/>
<dbReference type="RefSeq" id="WP_142898430.1">
    <property type="nucleotide sequence ID" value="NZ_ML660059.1"/>
</dbReference>
<dbReference type="InterPro" id="IPR036390">
    <property type="entry name" value="WH_DNA-bd_sf"/>
</dbReference>
<comment type="caution">
    <text evidence="6">The sequence shown here is derived from an EMBL/GenBank/DDBJ whole genome shotgun (WGS) entry which is preliminary data.</text>
</comment>
<reference evidence="6 7" key="1">
    <citation type="submission" date="2019-06" db="EMBL/GenBank/DDBJ databases">
        <title>Whole genome sequence for Rhodospirillaceae sp. R148.</title>
        <authorList>
            <person name="Wang G."/>
        </authorList>
    </citation>
    <scope>NUCLEOTIDE SEQUENCE [LARGE SCALE GENOMIC DNA]</scope>
    <source>
        <strain evidence="6 7">R148</strain>
    </source>
</reference>
<evidence type="ECO:0000256" key="1">
    <source>
        <dbReference type="ARBA" id="ARBA00023015"/>
    </source>
</evidence>
<dbReference type="Gene3D" id="3.40.1410.10">
    <property type="entry name" value="Chorismate lyase-like"/>
    <property type="match status" value="1"/>
</dbReference>
<keyword evidence="3" id="KW-0804">Transcription</keyword>
<name>A0A545TG17_9PROT</name>
<dbReference type="PANTHER" id="PTHR44846:SF1">
    <property type="entry name" value="MANNOSYL-D-GLYCERATE TRANSPORT_METABOLISM SYSTEM REPRESSOR MNGR-RELATED"/>
    <property type="match status" value="1"/>
</dbReference>
<dbReference type="EMBL" id="VHSH01000008">
    <property type="protein sequence ID" value="TQV76167.1"/>
    <property type="molecule type" value="Genomic_DNA"/>
</dbReference>
<dbReference type="AlphaFoldDB" id="A0A545TG17"/>
<dbReference type="SMART" id="SM00866">
    <property type="entry name" value="UTRA"/>
    <property type="match status" value="1"/>
</dbReference>
<dbReference type="SMART" id="SM00345">
    <property type="entry name" value="HTH_GNTR"/>
    <property type="match status" value="1"/>
</dbReference>
<dbReference type="PROSITE" id="PS50949">
    <property type="entry name" value="HTH_GNTR"/>
    <property type="match status" value="1"/>
</dbReference>
<dbReference type="PRINTS" id="PR00035">
    <property type="entry name" value="HTHGNTR"/>
</dbReference>
<feature type="region of interest" description="Disordered" evidence="4">
    <location>
        <begin position="1"/>
        <end position="31"/>
    </location>
</feature>
<evidence type="ECO:0000313" key="7">
    <source>
        <dbReference type="Proteomes" id="UP000315252"/>
    </source>
</evidence>
<proteinExistence type="predicted"/>
<accession>A0A545TG17</accession>
<organism evidence="6 7">
    <name type="scientific">Denitrobaculum tricleocarpae</name>
    <dbReference type="NCBI Taxonomy" id="2591009"/>
    <lineage>
        <taxon>Bacteria</taxon>
        <taxon>Pseudomonadati</taxon>
        <taxon>Pseudomonadota</taxon>
        <taxon>Alphaproteobacteria</taxon>
        <taxon>Rhodospirillales</taxon>
        <taxon>Rhodospirillaceae</taxon>
        <taxon>Denitrobaculum</taxon>
    </lineage>
</organism>
<evidence type="ECO:0000256" key="4">
    <source>
        <dbReference type="SAM" id="MobiDB-lite"/>
    </source>
</evidence>
<keyword evidence="1" id="KW-0805">Transcription regulation</keyword>
<evidence type="ECO:0000259" key="5">
    <source>
        <dbReference type="PROSITE" id="PS50949"/>
    </source>
</evidence>
<feature type="domain" description="HTH gntR-type" evidence="5">
    <location>
        <begin position="38"/>
        <end position="106"/>
    </location>
</feature>
<sequence>MLQIASLRRAPETGSGTPHAGTTDSNLSTQLGSQGLKTPLYHQIYLILKGQITDGVYSTDARLPSEQDLTERFGVSRITAKRAMDELAAEGLVVRERARGTRVIYQPPSAPIASSVEGLLENLIAMGLETTVKLLEFAYLPAPNSVAEALEIERGAEVQRAVRVRTLDSAPFSHLTTYVPSALGRQFSAEELSSLPLLSLLERCGVKVDSASQTISATLADHVVAKCLGTDPGAALMKISRVVRDQNGMPVEFITALYRPDRYQYRMSLSRVQGETEKRWAADDNADKSELLKAGAS</sequence>
<dbReference type="PANTHER" id="PTHR44846">
    <property type="entry name" value="MANNOSYL-D-GLYCERATE TRANSPORT/METABOLISM SYSTEM REPRESSOR MNGR-RELATED"/>
    <property type="match status" value="1"/>
</dbReference>
<dbReference type="Proteomes" id="UP000315252">
    <property type="component" value="Unassembled WGS sequence"/>
</dbReference>
<dbReference type="GO" id="GO:0003677">
    <property type="term" value="F:DNA binding"/>
    <property type="evidence" value="ECO:0007669"/>
    <property type="project" value="UniProtKB-KW"/>
</dbReference>
<evidence type="ECO:0000256" key="3">
    <source>
        <dbReference type="ARBA" id="ARBA00023163"/>
    </source>
</evidence>